<keyword evidence="3" id="KW-1185">Reference proteome</keyword>
<reference evidence="2" key="2">
    <citation type="submission" date="2020-09" db="EMBL/GenBank/DDBJ databases">
        <authorList>
            <person name="Sun Q."/>
            <person name="Ohkuma M."/>
        </authorList>
    </citation>
    <scope>NUCLEOTIDE SEQUENCE</scope>
    <source>
        <strain evidence="2">JCM 4335</strain>
    </source>
</reference>
<feature type="transmembrane region" description="Helical" evidence="1">
    <location>
        <begin position="7"/>
        <end position="30"/>
    </location>
</feature>
<evidence type="ECO:0000313" key="3">
    <source>
        <dbReference type="Proteomes" id="UP000654123"/>
    </source>
</evidence>
<evidence type="ECO:0000256" key="1">
    <source>
        <dbReference type="SAM" id="Phobius"/>
    </source>
</evidence>
<accession>A0A918EKZ9</accession>
<dbReference type="PROSITE" id="PS51257">
    <property type="entry name" value="PROKAR_LIPOPROTEIN"/>
    <property type="match status" value="1"/>
</dbReference>
<dbReference type="AlphaFoldDB" id="A0A918EKZ9"/>
<keyword evidence="1" id="KW-1133">Transmembrane helix</keyword>
<gene>
    <name evidence="2" type="ORF">GCM10010249_20640</name>
</gene>
<organism evidence="2 3">
    <name type="scientific">Streptomyces roseolilacinus</name>
    <dbReference type="NCBI Taxonomy" id="66904"/>
    <lineage>
        <taxon>Bacteria</taxon>
        <taxon>Bacillati</taxon>
        <taxon>Actinomycetota</taxon>
        <taxon>Actinomycetes</taxon>
        <taxon>Kitasatosporales</taxon>
        <taxon>Streptomycetaceae</taxon>
        <taxon>Streptomyces</taxon>
    </lineage>
</organism>
<keyword evidence="1" id="KW-0472">Membrane</keyword>
<keyword evidence="1" id="KW-0812">Transmembrane</keyword>
<evidence type="ECO:0008006" key="4">
    <source>
        <dbReference type="Google" id="ProtNLM"/>
    </source>
</evidence>
<reference evidence="2" key="1">
    <citation type="journal article" date="2014" name="Int. J. Syst. Evol. Microbiol.">
        <title>Complete genome sequence of Corynebacterium casei LMG S-19264T (=DSM 44701T), isolated from a smear-ripened cheese.</title>
        <authorList>
            <consortium name="US DOE Joint Genome Institute (JGI-PGF)"/>
            <person name="Walter F."/>
            <person name="Albersmeier A."/>
            <person name="Kalinowski J."/>
            <person name="Ruckert C."/>
        </authorList>
    </citation>
    <scope>NUCLEOTIDE SEQUENCE</scope>
    <source>
        <strain evidence="2">JCM 4335</strain>
    </source>
</reference>
<dbReference type="EMBL" id="BMSV01000003">
    <property type="protein sequence ID" value="GGQ02038.1"/>
    <property type="molecule type" value="Genomic_DNA"/>
</dbReference>
<name>A0A918EKZ9_9ACTN</name>
<proteinExistence type="predicted"/>
<dbReference type="Proteomes" id="UP000654123">
    <property type="component" value="Unassembled WGS sequence"/>
</dbReference>
<dbReference type="RefSeq" id="WP_189532089.1">
    <property type="nucleotide sequence ID" value="NZ_BMSV01000003.1"/>
</dbReference>
<sequence>MKKFLELLGTALLVVGGCGILRELTGGWFVFMGFTRAVVGSVPLLRDHQLWAHAALAVAGLAVLVAADRRGRA</sequence>
<protein>
    <recommendedName>
        <fullName evidence="4">Lipoprotein</fullName>
    </recommendedName>
</protein>
<evidence type="ECO:0000313" key="2">
    <source>
        <dbReference type="EMBL" id="GGQ02038.1"/>
    </source>
</evidence>
<feature type="transmembrane region" description="Helical" evidence="1">
    <location>
        <begin position="50"/>
        <end position="67"/>
    </location>
</feature>
<comment type="caution">
    <text evidence="2">The sequence shown here is derived from an EMBL/GenBank/DDBJ whole genome shotgun (WGS) entry which is preliminary data.</text>
</comment>